<protein>
    <submittedName>
        <fullName evidence="1">Uncharacterized protein</fullName>
    </submittedName>
</protein>
<dbReference type="Proteomes" id="UP000095558">
    <property type="component" value="Unassembled WGS sequence"/>
</dbReference>
<dbReference type="RefSeq" id="WP_042397951.1">
    <property type="nucleotide sequence ID" value="NZ_CYYT01000017.1"/>
</dbReference>
<accession>A0A174F4V6</accession>
<name>A0A174F4V6_9CLOT</name>
<evidence type="ECO:0000313" key="2">
    <source>
        <dbReference type="Proteomes" id="UP000095558"/>
    </source>
</evidence>
<organism evidence="1 2">
    <name type="scientific">Clostridium disporicum</name>
    <dbReference type="NCBI Taxonomy" id="84024"/>
    <lineage>
        <taxon>Bacteria</taxon>
        <taxon>Bacillati</taxon>
        <taxon>Bacillota</taxon>
        <taxon>Clostridia</taxon>
        <taxon>Eubacteriales</taxon>
        <taxon>Clostridiaceae</taxon>
        <taxon>Clostridium</taxon>
    </lineage>
</organism>
<proteinExistence type="predicted"/>
<dbReference type="AlphaFoldDB" id="A0A174F4V6"/>
<dbReference type="EMBL" id="CYZV01000063">
    <property type="protein sequence ID" value="CUO83685.1"/>
    <property type="molecule type" value="Genomic_DNA"/>
</dbReference>
<evidence type="ECO:0000313" key="1">
    <source>
        <dbReference type="EMBL" id="CUO83685.1"/>
    </source>
</evidence>
<sequence>MGKKNIDDLKQEDRLKKNTIPNNNINNVTLINRVIFGTTSKIDISSNLVSSGVGGYGLNII</sequence>
<gene>
    <name evidence="1" type="ORF">ERS852470_03506</name>
</gene>
<dbReference type="GeneID" id="83011854"/>
<reference evidence="1 2" key="1">
    <citation type="submission" date="2015-09" db="EMBL/GenBank/DDBJ databases">
        <authorList>
            <consortium name="Pathogen Informatics"/>
        </authorList>
    </citation>
    <scope>NUCLEOTIDE SEQUENCE [LARGE SCALE GENOMIC DNA]</scope>
    <source>
        <strain evidence="1 2">2789STDY5834855</strain>
    </source>
</reference>